<dbReference type="AlphaFoldDB" id="A0A0A8XN29"/>
<feature type="region of interest" description="Disordered" evidence="1">
    <location>
        <begin position="57"/>
        <end position="76"/>
    </location>
</feature>
<reference evidence="2" key="1">
    <citation type="submission" date="2014-09" db="EMBL/GenBank/DDBJ databases">
        <authorList>
            <person name="Magalhaes I.L.F."/>
            <person name="Oliveira U."/>
            <person name="Santos F.R."/>
            <person name="Vidigal T.H.D.A."/>
            <person name="Brescovit A.D."/>
            <person name="Santos A.J."/>
        </authorList>
    </citation>
    <scope>NUCLEOTIDE SEQUENCE</scope>
    <source>
        <tissue evidence="2">Shoot tissue taken approximately 20 cm above the soil surface</tissue>
    </source>
</reference>
<dbReference type="EMBL" id="GBRH01283354">
    <property type="protein sequence ID" value="JAD14541.1"/>
    <property type="molecule type" value="Transcribed_RNA"/>
</dbReference>
<name>A0A0A8XN29_ARUDO</name>
<accession>A0A0A8XN29</accession>
<organism evidence="2">
    <name type="scientific">Arundo donax</name>
    <name type="common">Giant reed</name>
    <name type="synonym">Donax arundinaceus</name>
    <dbReference type="NCBI Taxonomy" id="35708"/>
    <lineage>
        <taxon>Eukaryota</taxon>
        <taxon>Viridiplantae</taxon>
        <taxon>Streptophyta</taxon>
        <taxon>Embryophyta</taxon>
        <taxon>Tracheophyta</taxon>
        <taxon>Spermatophyta</taxon>
        <taxon>Magnoliopsida</taxon>
        <taxon>Liliopsida</taxon>
        <taxon>Poales</taxon>
        <taxon>Poaceae</taxon>
        <taxon>PACMAD clade</taxon>
        <taxon>Arundinoideae</taxon>
        <taxon>Arundineae</taxon>
        <taxon>Arundo</taxon>
    </lineage>
</organism>
<proteinExistence type="predicted"/>
<sequence>MGLSGEAVEIGFFPLHKGGYTSFLQPDSSSYCQNRKTIHNKCVAAENITDREMCKNHDQKSSFHEEPWLKSAPLGP</sequence>
<evidence type="ECO:0000313" key="2">
    <source>
        <dbReference type="EMBL" id="JAD14541.1"/>
    </source>
</evidence>
<protein>
    <submittedName>
        <fullName evidence="2">Uncharacterized protein</fullName>
    </submittedName>
</protein>
<reference evidence="2" key="2">
    <citation type="journal article" date="2015" name="Data Brief">
        <title>Shoot transcriptome of the giant reed, Arundo donax.</title>
        <authorList>
            <person name="Barrero R.A."/>
            <person name="Guerrero F.D."/>
            <person name="Moolhuijzen P."/>
            <person name="Goolsby J.A."/>
            <person name="Tidwell J."/>
            <person name="Bellgard S.E."/>
            <person name="Bellgard M.I."/>
        </authorList>
    </citation>
    <scope>NUCLEOTIDE SEQUENCE</scope>
    <source>
        <tissue evidence="2">Shoot tissue taken approximately 20 cm above the soil surface</tissue>
    </source>
</reference>
<feature type="compositionally biased region" description="Basic and acidic residues" evidence="1">
    <location>
        <begin position="57"/>
        <end position="68"/>
    </location>
</feature>
<evidence type="ECO:0000256" key="1">
    <source>
        <dbReference type="SAM" id="MobiDB-lite"/>
    </source>
</evidence>